<evidence type="ECO:0000313" key="6">
    <source>
        <dbReference type="Proteomes" id="UP001058072"/>
    </source>
</evidence>
<organism evidence="4 6">
    <name type="scientific">Turicibacter bilis</name>
    <dbReference type="NCBI Taxonomy" id="2735723"/>
    <lineage>
        <taxon>Bacteria</taxon>
        <taxon>Bacillati</taxon>
        <taxon>Bacillota</taxon>
        <taxon>Erysipelotrichia</taxon>
        <taxon>Erysipelotrichales</taxon>
        <taxon>Turicibacteraceae</taxon>
        <taxon>Turicibacter</taxon>
    </lineage>
</organism>
<dbReference type="InterPro" id="IPR050248">
    <property type="entry name" value="Polysacc_deacetylase_ArnD"/>
</dbReference>
<dbReference type="PROSITE" id="PS51677">
    <property type="entry name" value="NODB"/>
    <property type="match status" value="1"/>
</dbReference>
<keyword evidence="5" id="KW-1185">Reference proteome</keyword>
<dbReference type="SUPFAM" id="SSF88713">
    <property type="entry name" value="Glycoside hydrolase/deacetylase"/>
    <property type="match status" value="1"/>
</dbReference>
<dbReference type="InterPro" id="IPR002509">
    <property type="entry name" value="NODB_dom"/>
</dbReference>
<dbReference type="RefSeq" id="WP_212725020.1">
    <property type="nucleotide sequence ID" value="NZ_CP071249.1"/>
</dbReference>
<dbReference type="Gene3D" id="3.20.20.370">
    <property type="entry name" value="Glycoside hydrolase/deacetylase"/>
    <property type="match status" value="1"/>
</dbReference>
<reference evidence="4 5" key="1">
    <citation type="submission" date="2021-03" db="EMBL/GenBank/DDBJ databases">
        <title>Comparative Genomics and Metabolomics in the genus Turicibacter.</title>
        <authorList>
            <person name="Maki J."/>
            <person name="Looft T."/>
        </authorList>
    </citation>
    <scope>NUCLEOTIDE SEQUENCE</scope>
    <source>
        <strain evidence="4">ISU324</strain>
        <strain evidence="3 5">MMM721</strain>
    </source>
</reference>
<feature type="transmembrane region" description="Helical" evidence="1">
    <location>
        <begin position="24"/>
        <end position="44"/>
    </location>
</feature>
<evidence type="ECO:0000313" key="3">
    <source>
        <dbReference type="EMBL" id="UUF06962.1"/>
    </source>
</evidence>
<keyword evidence="1" id="KW-0472">Membrane</keyword>
<dbReference type="PANTHER" id="PTHR10587:SF125">
    <property type="entry name" value="POLYSACCHARIDE DEACETYLASE YHEN-RELATED"/>
    <property type="match status" value="1"/>
</dbReference>
<dbReference type="GO" id="GO:0016810">
    <property type="term" value="F:hydrolase activity, acting on carbon-nitrogen (but not peptide) bonds"/>
    <property type="evidence" value="ECO:0007669"/>
    <property type="project" value="InterPro"/>
</dbReference>
<dbReference type="EMBL" id="CP071250">
    <property type="protein sequence ID" value="UUF08191.1"/>
    <property type="molecule type" value="Genomic_DNA"/>
</dbReference>
<dbReference type="GO" id="GO:0005975">
    <property type="term" value="P:carbohydrate metabolic process"/>
    <property type="evidence" value="ECO:0007669"/>
    <property type="project" value="InterPro"/>
</dbReference>
<feature type="domain" description="NodB homology" evidence="2">
    <location>
        <begin position="77"/>
        <end position="270"/>
    </location>
</feature>
<keyword evidence="1" id="KW-1133">Transmembrane helix</keyword>
<keyword evidence="1" id="KW-0812">Transmembrane</keyword>
<evidence type="ECO:0000313" key="5">
    <source>
        <dbReference type="Proteomes" id="UP001058016"/>
    </source>
</evidence>
<dbReference type="Proteomes" id="UP001058016">
    <property type="component" value="Chromosome"/>
</dbReference>
<sequence>MARQQYYSNYGSYGRRNRVKPQTYIVFTLVAFLLVVGSFVFNIFQQVNSLSVATVEPSSLNFEPITTVNSWHNKEAKFVYLTFDDGPSQNAEKILDILDSYDIKGTFFVLGSSIDRYSGSKDILKRMADTGHYIGMHSMTHDYSTLYGEENAAQNFAGEMLEEQALLKEITGGFESELCRAPYGTGGGTFTDAHVEELNKIGVKCWDWDVDSLDWESGASVDSIMKNIEYCMNLWNYPRQTVVLFHEKDVTVEVLPKVIQYYTDLGYEFLPYNPDNHIVKNLFGSDDL</sequence>
<dbReference type="EMBL" id="CP071249">
    <property type="protein sequence ID" value="UUF06962.1"/>
    <property type="molecule type" value="Genomic_DNA"/>
</dbReference>
<gene>
    <name evidence="3" type="ORF">J0J69_05475</name>
    <name evidence="4" type="ORF">J0J70_11450</name>
</gene>
<dbReference type="Proteomes" id="UP001058072">
    <property type="component" value="Chromosome"/>
</dbReference>
<proteinExistence type="predicted"/>
<dbReference type="CDD" id="cd10944">
    <property type="entry name" value="CE4_SmPgdA_like"/>
    <property type="match status" value="1"/>
</dbReference>
<protein>
    <submittedName>
        <fullName evidence="4">Polysaccharide deacetylase</fullName>
    </submittedName>
</protein>
<name>A0A9Q9CJI8_9FIRM</name>
<evidence type="ECO:0000256" key="1">
    <source>
        <dbReference type="SAM" id="Phobius"/>
    </source>
</evidence>
<evidence type="ECO:0000259" key="2">
    <source>
        <dbReference type="PROSITE" id="PS51677"/>
    </source>
</evidence>
<evidence type="ECO:0000313" key="4">
    <source>
        <dbReference type="EMBL" id="UUF08191.1"/>
    </source>
</evidence>
<dbReference type="PANTHER" id="PTHR10587">
    <property type="entry name" value="GLYCOSYL TRANSFERASE-RELATED"/>
    <property type="match status" value="1"/>
</dbReference>
<dbReference type="InterPro" id="IPR011330">
    <property type="entry name" value="Glyco_hydro/deAcase_b/a-brl"/>
</dbReference>
<dbReference type="AlphaFoldDB" id="A0A9Q9CJI8"/>
<accession>A0A9Q9CJI8</accession>
<dbReference type="Pfam" id="PF01522">
    <property type="entry name" value="Polysacc_deac_1"/>
    <property type="match status" value="1"/>
</dbReference>